<dbReference type="Proteomes" id="UP000031449">
    <property type="component" value="Plasmid unnamed"/>
</dbReference>
<keyword evidence="1" id="KW-1133">Transmembrane helix</keyword>
<keyword evidence="2" id="KW-0614">Plasmid</keyword>
<keyword evidence="1" id="KW-0472">Membrane</keyword>
<keyword evidence="1" id="KW-0812">Transmembrane</keyword>
<dbReference type="KEGG" id="jeo:JMA_41340"/>
<sequence length="300" mass="34478">MLTGLIIGLGMVVPGFLGIRNWKKMSDLKKRMPLHLQHLMRKGGRLNGLALGSIAFAGILLFSIAEEMPIVIAISTIMLFFTVINLMIDALCRWSPLGIYNIFSERELGALEDIRREILRAENKGQKHRIFTNEKASEIGDNVWVIDGKGFDEFRLHTLSESEFEQALVLKEQLYDFFAAQEMRYETRFTLKQFHDQFELANEINEGFKRLRQAAGTIEKPLLDENEETGTKALQDPVIENINELLSSEEVAPEKKEKLETLQQDIMQKLEESKKNYSRDREAEAVLIAGANYHRLNKKY</sequence>
<accession>A0A0B5ATN4</accession>
<keyword evidence="3" id="KW-1185">Reference proteome</keyword>
<feature type="transmembrane region" description="Helical" evidence="1">
    <location>
        <begin position="70"/>
        <end position="88"/>
    </location>
</feature>
<feature type="transmembrane region" description="Helical" evidence="1">
    <location>
        <begin position="6"/>
        <end position="23"/>
    </location>
</feature>
<evidence type="ECO:0000313" key="2">
    <source>
        <dbReference type="EMBL" id="AJD93451.1"/>
    </source>
</evidence>
<gene>
    <name evidence="2" type="ORF">JMA_41340</name>
</gene>
<reference evidence="2 3" key="1">
    <citation type="submission" date="2014-08" db="EMBL/GenBank/DDBJ databases">
        <title>Complete genome of a marine bacteria Jeotgalibacillus malaysiensis.</title>
        <authorList>
            <person name="Yaakop A.S."/>
            <person name="Chan K.-G."/>
            <person name="Goh K.M."/>
        </authorList>
    </citation>
    <scope>NUCLEOTIDE SEQUENCE [LARGE SCALE GENOMIC DNA]</scope>
    <source>
        <strain evidence="2 3">D5</strain>
        <plasmid evidence="3">Plasmid</plasmid>
    </source>
</reference>
<evidence type="ECO:0000256" key="1">
    <source>
        <dbReference type="SAM" id="Phobius"/>
    </source>
</evidence>
<dbReference type="HOGENOM" id="CLU_926789_0_0_9"/>
<protein>
    <submittedName>
        <fullName evidence="2">Uncharacterized protein</fullName>
    </submittedName>
</protein>
<name>A0A0B5ATN4_9BACL</name>
<dbReference type="BioCyc" id="JESP1508404:G14D9-13418-MONOMER"/>
<geneLocation type="plasmid" evidence="3"/>
<feature type="transmembrane region" description="Helical" evidence="1">
    <location>
        <begin position="44"/>
        <end position="64"/>
    </location>
</feature>
<proteinExistence type="predicted"/>
<dbReference type="AlphaFoldDB" id="A0A0B5ATN4"/>
<dbReference type="EMBL" id="CP009417">
    <property type="protein sequence ID" value="AJD93451.1"/>
    <property type="molecule type" value="Genomic_DNA"/>
</dbReference>
<organism evidence="2 3">
    <name type="scientific">Jeotgalibacillus malaysiensis</name>
    <dbReference type="NCBI Taxonomy" id="1508404"/>
    <lineage>
        <taxon>Bacteria</taxon>
        <taxon>Bacillati</taxon>
        <taxon>Bacillota</taxon>
        <taxon>Bacilli</taxon>
        <taxon>Bacillales</taxon>
        <taxon>Caryophanaceae</taxon>
        <taxon>Jeotgalibacillus</taxon>
    </lineage>
</organism>
<evidence type="ECO:0000313" key="3">
    <source>
        <dbReference type="Proteomes" id="UP000031449"/>
    </source>
</evidence>